<evidence type="ECO:0000313" key="6">
    <source>
        <dbReference type="EMBL" id="CAF4194289.1"/>
    </source>
</evidence>
<dbReference type="AlphaFoldDB" id="A0A821LSH0"/>
<evidence type="ECO:0000313" key="7">
    <source>
        <dbReference type="EMBL" id="CAF4247531.1"/>
    </source>
</evidence>
<dbReference type="Proteomes" id="UP000663838">
    <property type="component" value="Unassembled WGS sequence"/>
</dbReference>
<comment type="caution">
    <text evidence="10">The sequence shown here is derived from an EMBL/GenBank/DDBJ whole genome shotgun (WGS) entry which is preliminary data.</text>
</comment>
<evidence type="ECO:0000313" key="4">
    <source>
        <dbReference type="EMBL" id="CAF3427285.1"/>
    </source>
</evidence>
<dbReference type="Proteomes" id="UP000663825">
    <property type="component" value="Unassembled WGS sequence"/>
</dbReference>
<organism evidence="10 11">
    <name type="scientific">Rotaria socialis</name>
    <dbReference type="NCBI Taxonomy" id="392032"/>
    <lineage>
        <taxon>Eukaryota</taxon>
        <taxon>Metazoa</taxon>
        <taxon>Spiralia</taxon>
        <taxon>Gnathifera</taxon>
        <taxon>Rotifera</taxon>
        <taxon>Eurotatoria</taxon>
        <taxon>Bdelloidea</taxon>
        <taxon>Philodinida</taxon>
        <taxon>Philodinidae</taxon>
        <taxon>Rotaria</taxon>
    </lineage>
</organism>
<dbReference type="EMBL" id="CAJNYV010001556">
    <property type="protein sequence ID" value="CAF3427285.1"/>
    <property type="molecule type" value="Genomic_DNA"/>
</dbReference>
<evidence type="ECO:0000313" key="12">
    <source>
        <dbReference type="Proteomes" id="UP000663873"/>
    </source>
</evidence>
<reference evidence="10" key="1">
    <citation type="submission" date="2021-02" db="EMBL/GenBank/DDBJ databases">
        <authorList>
            <person name="Nowell W R."/>
        </authorList>
    </citation>
    <scope>NUCLEOTIDE SEQUENCE</scope>
</reference>
<keyword evidence="12" id="KW-1185">Reference proteome</keyword>
<evidence type="ECO:0000313" key="2">
    <source>
        <dbReference type="EMBL" id="CAF3339660.1"/>
    </source>
</evidence>
<dbReference type="Proteomes" id="UP000663865">
    <property type="component" value="Unassembled WGS sequence"/>
</dbReference>
<evidence type="ECO:0000313" key="8">
    <source>
        <dbReference type="EMBL" id="CAF4305009.1"/>
    </source>
</evidence>
<dbReference type="Proteomes" id="UP000663851">
    <property type="component" value="Unassembled WGS sequence"/>
</dbReference>
<dbReference type="EMBL" id="CAJNYT010000239">
    <property type="protein sequence ID" value="CAF3339660.1"/>
    <property type="molecule type" value="Genomic_DNA"/>
</dbReference>
<dbReference type="EMBL" id="CAJOBS010000268">
    <property type="protein sequence ID" value="CAF4539490.1"/>
    <property type="molecule type" value="Genomic_DNA"/>
</dbReference>
<dbReference type="Proteomes" id="UP000663862">
    <property type="component" value="Unassembled WGS sequence"/>
</dbReference>
<evidence type="ECO:0000313" key="10">
    <source>
        <dbReference type="EMBL" id="CAF4756386.1"/>
    </source>
</evidence>
<gene>
    <name evidence="3" type="ORF">FME351_LOCUS8229</name>
    <name evidence="2" type="ORF">GRG538_LOCUS4507</name>
    <name evidence="8" type="ORF">HFQ381_LOCUS13798</name>
    <name evidence="4" type="ORF">KIK155_LOCUS10505</name>
    <name evidence="5" type="ORF">LUA448_LOCUS26433</name>
    <name evidence="10" type="ORF">QYT958_LOCUS21343</name>
    <name evidence="1" type="ORF">TIS948_LOCUS11013</name>
    <name evidence="9" type="ORF">TOA249_LOCUS6374</name>
    <name evidence="7" type="ORF">TSG867_LOCUS2867</name>
    <name evidence="6" type="ORF">UJA718_LOCUS6134</name>
</gene>
<name>A0A821LSH0_9BILA</name>
<dbReference type="EMBL" id="CAJOBQ010000080">
    <property type="protein sequence ID" value="CAF4247531.1"/>
    <property type="molecule type" value="Genomic_DNA"/>
</dbReference>
<dbReference type="Proteomes" id="UP000663872">
    <property type="component" value="Unassembled WGS sequence"/>
</dbReference>
<dbReference type="EMBL" id="CAJOBP010000563">
    <property type="protein sequence ID" value="CAF4194289.1"/>
    <property type="molecule type" value="Genomic_DNA"/>
</dbReference>
<dbReference type="Proteomes" id="UP000663848">
    <property type="component" value="Unassembled WGS sequence"/>
</dbReference>
<dbReference type="EMBL" id="CAJNYU010000824">
    <property type="protein sequence ID" value="CAF3391925.1"/>
    <property type="molecule type" value="Genomic_DNA"/>
</dbReference>
<proteinExistence type="predicted"/>
<evidence type="ECO:0000313" key="9">
    <source>
        <dbReference type="EMBL" id="CAF4539490.1"/>
    </source>
</evidence>
<dbReference type="EMBL" id="CAJNYD010003577">
    <property type="protein sequence ID" value="CAF3521009.1"/>
    <property type="molecule type" value="Genomic_DNA"/>
</dbReference>
<dbReference type="EMBL" id="CAJOBO010000881">
    <property type="protein sequence ID" value="CAF4305009.1"/>
    <property type="molecule type" value="Genomic_DNA"/>
</dbReference>
<dbReference type="OrthoDB" id="10066721at2759"/>
<accession>A0A821LSH0</accession>
<dbReference type="EMBL" id="CAJNXB010001551">
    <property type="protein sequence ID" value="CAF3174881.1"/>
    <property type="molecule type" value="Genomic_DNA"/>
</dbReference>
<dbReference type="Proteomes" id="UP000663873">
    <property type="component" value="Unassembled WGS sequence"/>
</dbReference>
<evidence type="ECO:0000313" key="5">
    <source>
        <dbReference type="EMBL" id="CAF3521009.1"/>
    </source>
</evidence>
<protein>
    <submittedName>
        <fullName evidence="10">Uncharacterized protein</fullName>
    </submittedName>
</protein>
<dbReference type="Proteomes" id="UP000663833">
    <property type="component" value="Unassembled WGS sequence"/>
</dbReference>
<evidence type="ECO:0000313" key="11">
    <source>
        <dbReference type="Proteomes" id="UP000663848"/>
    </source>
</evidence>
<dbReference type="Proteomes" id="UP000663869">
    <property type="component" value="Unassembled WGS sequence"/>
</dbReference>
<sequence>MGTLKQSESHLIEVGRRVWPMQVQSLMLTQQKAAITTACDSITSSKPPEIITEDQQADCENHLYQRLLEMNEKIQYHQINLTERKTIEPALHRISNKLFKVLLKSML</sequence>
<dbReference type="EMBL" id="CAJOBR010003886">
    <property type="protein sequence ID" value="CAF4756386.1"/>
    <property type="molecule type" value="Genomic_DNA"/>
</dbReference>
<evidence type="ECO:0000313" key="1">
    <source>
        <dbReference type="EMBL" id="CAF3174881.1"/>
    </source>
</evidence>
<evidence type="ECO:0000313" key="3">
    <source>
        <dbReference type="EMBL" id="CAF3391925.1"/>
    </source>
</evidence>